<keyword evidence="7" id="KW-1185">Reference proteome</keyword>
<evidence type="ECO:0000313" key="6">
    <source>
        <dbReference type="EMBL" id="TEB08037.1"/>
    </source>
</evidence>
<dbReference type="CDD" id="cd03257">
    <property type="entry name" value="ABC_NikE_OppD_transporters"/>
    <property type="match status" value="1"/>
</dbReference>
<evidence type="ECO:0000313" key="7">
    <source>
        <dbReference type="Proteomes" id="UP000298324"/>
    </source>
</evidence>
<dbReference type="SUPFAM" id="SSF52540">
    <property type="entry name" value="P-loop containing nucleoside triphosphate hydrolases"/>
    <property type="match status" value="1"/>
</dbReference>
<keyword evidence="6" id="KW-0378">Hydrolase</keyword>
<feature type="domain" description="ABC transporter" evidence="5">
    <location>
        <begin position="7"/>
        <end position="245"/>
    </location>
</feature>
<dbReference type="PANTHER" id="PTHR43776:SF7">
    <property type="entry name" value="D,D-DIPEPTIDE TRANSPORT ATP-BINDING PROTEIN DDPF-RELATED"/>
    <property type="match status" value="1"/>
</dbReference>
<dbReference type="GO" id="GO:0055085">
    <property type="term" value="P:transmembrane transport"/>
    <property type="evidence" value="ECO:0007669"/>
    <property type="project" value="UniProtKB-ARBA"/>
</dbReference>
<organism evidence="6 7">
    <name type="scientific">Pelotomaculum schinkii</name>
    <dbReference type="NCBI Taxonomy" id="78350"/>
    <lineage>
        <taxon>Bacteria</taxon>
        <taxon>Bacillati</taxon>
        <taxon>Bacillota</taxon>
        <taxon>Clostridia</taxon>
        <taxon>Eubacteriales</taxon>
        <taxon>Desulfotomaculaceae</taxon>
        <taxon>Pelotomaculum</taxon>
    </lineage>
</organism>
<dbReference type="InterPro" id="IPR003593">
    <property type="entry name" value="AAA+_ATPase"/>
</dbReference>
<proteinExistence type="inferred from homology"/>
<protein>
    <submittedName>
        <fullName evidence="6">Nickel import ATP-binding protein NikE</fullName>
        <ecNumber evidence="6">3.6.3.24</ecNumber>
    </submittedName>
</protein>
<dbReference type="SMART" id="SM00382">
    <property type="entry name" value="AAA"/>
    <property type="match status" value="1"/>
</dbReference>
<keyword evidence="4 6" id="KW-0067">ATP-binding</keyword>
<evidence type="ECO:0000256" key="2">
    <source>
        <dbReference type="ARBA" id="ARBA00022448"/>
    </source>
</evidence>
<dbReference type="PROSITE" id="PS00211">
    <property type="entry name" value="ABC_TRANSPORTER_1"/>
    <property type="match status" value="1"/>
</dbReference>
<reference evidence="6 7" key="1">
    <citation type="journal article" date="2018" name="Environ. Microbiol.">
        <title>Novel energy conservation strategies and behaviour of Pelotomaculum schinkii driving syntrophic propionate catabolism.</title>
        <authorList>
            <person name="Hidalgo-Ahumada C.A.P."/>
            <person name="Nobu M.K."/>
            <person name="Narihiro T."/>
            <person name="Tamaki H."/>
            <person name="Liu W.T."/>
            <person name="Kamagata Y."/>
            <person name="Stams A.J.M."/>
            <person name="Imachi H."/>
            <person name="Sousa D.Z."/>
        </authorList>
    </citation>
    <scope>NUCLEOTIDE SEQUENCE [LARGE SCALE GENOMIC DNA]</scope>
    <source>
        <strain evidence="6 7">HH</strain>
    </source>
</reference>
<keyword evidence="3" id="KW-0547">Nucleotide-binding</keyword>
<gene>
    <name evidence="6" type="primary">nikE</name>
    <name evidence="6" type="ORF">Psch_01592</name>
</gene>
<name>A0A4Y7RI86_9FIRM</name>
<dbReference type="EMBL" id="QFGA01000001">
    <property type="protein sequence ID" value="TEB08037.1"/>
    <property type="molecule type" value="Genomic_DNA"/>
</dbReference>
<evidence type="ECO:0000256" key="3">
    <source>
        <dbReference type="ARBA" id="ARBA00022741"/>
    </source>
</evidence>
<dbReference type="InterPro" id="IPR003439">
    <property type="entry name" value="ABC_transporter-like_ATP-bd"/>
</dbReference>
<dbReference type="InterPro" id="IPR050319">
    <property type="entry name" value="ABC_transp_ATP-bind"/>
</dbReference>
<dbReference type="PANTHER" id="PTHR43776">
    <property type="entry name" value="TRANSPORT ATP-BINDING PROTEIN"/>
    <property type="match status" value="1"/>
</dbReference>
<dbReference type="Proteomes" id="UP000298324">
    <property type="component" value="Unassembled WGS sequence"/>
</dbReference>
<keyword evidence="2" id="KW-0813">Transport</keyword>
<dbReference type="EC" id="3.6.3.24" evidence="6"/>
<dbReference type="Gene3D" id="3.40.50.300">
    <property type="entry name" value="P-loop containing nucleotide triphosphate hydrolases"/>
    <property type="match status" value="1"/>
</dbReference>
<dbReference type="RefSeq" id="WP_190239789.1">
    <property type="nucleotide sequence ID" value="NZ_QFGA01000001.1"/>
</dbReference>
<comment type="caution">
    <text evidence="6">The sequence shown here is derived from an EMBL/GenBank/DDBJ whole genome shotgun (WGS) entry which is preliminary data.</text>
</comment>
<dbReference type="PROSITE" id="PS50893">
    <property type="entry name" value="ABC_TRANSPORTER_2"/>
    <property type="match status" value="1"/>
</dbReference>
<sequence length="251" mass="28567">MRTGSLLAARELSFSYPGSARRILQDINLNLDDGEILGILGESGSGKTSLSLVLAGFERPVSGRVLFRSLSIAQSKNYREYRRSIQYLFQNPRSSVNRYRNIFDIVAEPLSYRGFHKGTREALAAEALKLVGLEYGRWYDYPDQFSLGQLQRICLARAITTRPKLIICDEPFSALDISSRARMEQILVELNKKNGVAFIIISHEPRTLLKLCHKIMALREGRQTDFWYVGQEQSLDDYTEKLIVAEGVRVK</sequence>
<comment type="similarity">
    <text evidence="1">Belongs to the ABC transporter superfamily.</text>
</comment>
<evidence type="ECO:0000256" key="1">
    <source>
        <dbReference type="ARBA" id="ARBA00005417"/>
    </source>
</evidence>
<accession>A0A4Y7RI86</accession>
<dbReference type="InterPro" id="IPR027417">
    <property type="entry name" value="P-loop_NTPase"/>
</dbReference>
<dbReference type="Pfam" id="PF00005">
    <property type="entry name" value="ABC_tran"/>
    <property type="match status" value="1"/>
</dbReference>
<evidence type="ECO:0000259" key="5">
    <source>
        <dbReference type="PROSITE" id="PS50893"/>
    </source>
</evidence>
<dbReference type="GO" id="GO:0005524">
    <property type="term" value="F:ATP binding"/>
    <property type="evidence" value="ECO:0007669"/>
    <property type="project" value="UniProtKB-KW"/>
</dbReference>
<dbReference type="GO" id="GO:0016887">
    <property type="term" value="F:ATP hydrolysis activity"/>
    <property type="evidence" value="ECO:0007669"/>
    <property type="project" value="InterPro"/>
</dbReference>
<dbReference type="InterPro" id="IPR017871">
    <property type="entry name" value="ABC_transporter-like_CS"/>
</dbReference>
<dbReference type="AlphaFoldDB" id="A0A4Y7RI86"/>
<evidence type="ECO:0000256" key="4">
    <source>
        <dbReference type="ARBA" id="ARBA00022840"/>
    </source>
</evidence>